<proteinExistence type="predicted"/>
<reference evidence="2 3" key="1">
    <citation type="journal article" date="2020" name="mSystems">
        <title>Defining Genomic and Predicted Metabolic Features of the Acetobacterium Genus.</title>
        <authorList>
            <person name="Ross D.E."/>
            <person name="Marshall C.W."/>
            <person name="Gulliver D."/>
            <person name="May H.D."/>
            <person name="Norman R.S."/>
        </authorList>
    </citation>
    <scope>NUCLEOTIDE SEQUENCE [LARGE SCALE GENOMIC DNA]</scope>
    <source>
        <strain evidence="2 3">DSM 8238</strain>
    </source>
</reference>
<dbReference type="EMBL" id="WJBC01000027">
    <property type="protein sequence ID" value="MBC3805394.1"/>
    <property type="molecule type" value="Genomic_DNA"/>
</dbReference>
<dbReference type="Proteomes" id="UP000603234">
    <property type="component" value="Unassembled WGS sequence"/>
</dbReference>
<dbReference type="InterPro" id="IPR004919">
    <property type="entry name" value="GmrSD_N"/>
</dbReference>
<accession>A0ABR6WYU1</accession>
<dbReference type="Pfam" id="PF03235">
    <property type="entry name" value="GmrSD_N"/>
    <property type="match status" value="1"/>
</dbReference>
<name>A0ABR6WYU1_9FIRM</name>
<evidence type="ECO:0000313" key="3">
    <source>
        <dbReference type="Proteomes" id="UP000603234"/>
    </source>
</evidence>
<sequence length="729" mass="83537">MNFGERVRTMNRNIGQLLSFVQLLQLDEMDNISIPVIQRDYAQGRIDTQATEIRNDFVLSLRNALEMNEPLTLDCIYGSISERNFIPTDGQQRLTTLFLLHYYVSVAAGKLDSALLSKFTYMVRDSAKEFCESLATHSIDLSTKNPSLSIKNALWYHGGVFENDPTINGMLNMLDEIHVKFGTESALEYHERLFKDESPVKFWWLPIDNFGFADDLFIKMNARGKSLTRFEVFKAEFETAITESGNADQVHEWKEKIDNDWLELFWQYFGVDAPNNAENGLFRYILFIGETFHSWQKKSVFVSKSISEDNDRLQYRNTITVFQTPNYFEFLCASLDGLGKLINSSEFTNCKEFFKALVTGNNLEFWKYAKLFSVISFNVKFGAMGNFVPFMRVLDNLIAYQREINKRDMIFNTAIDGVSYQSFTNGIENLLLHMNTCGGDVPKALQTVQSISGVSGLSNEKIKAIYISKHGASEILKLEQIPEMCGLIHNFIESDKIMITADKLVQVVMNKRVFMQLLQSYSPDEMLLLRVGYLWPMVFGEENSKTYRKHRMWFNKSENGDFMFTAAPGDTKKWQAPLKALIADLSTMPFEDIVAEMEELLHKRINSVKFTEWFDYIVKYPEFFVSDEYCCCMIPEYYGGTGYLCLVTDKNWNSPYNPFCKALANKLGVPYKVSGDVKNILHLPNNITAEITNDGGWSINSEDISEVLPCSAGQDCIMLAVDYLTTKIV</sequence>
<feature type="domain" description="GmrSD restriction endonucleases N-terminal" evidence="1">
    <location>
        <begin position="27"/>
        <end position="237"/>
    </location>
</feature>
<organism evidence="2 3">
    <name type="scientific">Acetobacterium fimetarium</name>
    <dbReference type="NCBI Taxonomy" id="52691"/>
    <lineage>
        <taxon>Bacteria</taxon>
        <taxon>Bacillati</taxon>
        <taxon>Bacillota</taxon>
        <taxon>Clostridia</taxon>
        <taxon>Eubacteriales</taxon>
        <taxon>Eubacteriaceae</taxon>
        <taxon>Acetobacterium</taxon>
    </lineage>
</organism>
<gene>
    <name evidence="2" type="ORF">GH808_13300</name>
</gene>
<evidence type="ECO:0000313" key="2">
    <source>
        <dbReference type="EMBL" id="MBC3805394.1"/>
    </source>
</evidence>
<protein>
    <submittedName>
        <fullName evidence="2">DUF262 domain-containing protein</fullName>
    </submittedName>
</protein>
<keyword evidence="3" id="KW-1185">Reference proteome</keyword>
<evidence type="ECO:0000259" key="1">
    <source>
        <dbReference type="Pfam" id="PF03235"/>
    </source>
</evidence>
<comment type="caution">
    <text evidence="2">The sequence shown here is derived from an EMBL/GenBank/DDBJ whole genome shotgun (WGS) entry which is preliminary data.</text>
</comment>